<evidence type="ECO:0000259" key="2">
    <source>
        <dbReference type="Pfam" id="PF01408"/>
    </source>
</evidence>
<evidence type="ECO:0000256" key="1">
    <source>
        <dbReference type="ARBA" id="ARBA00023002"/>
    </source>
</evidence>
<gene>
    <name evidence="3" type="ORF">METZ01_LOCUS244456</name>
</gene>
<dbReference type="Pfam" id="PF01408">
    <property type="entry name" value="GFO_IDH_MocA"/>
    <property type="match status" value="1"/>
</dbReference>
<dbReference type="InterPro" id="IPR000683">
    <property type="entry name" value="Gfo/Idh/MocA-like_OxRdtase_N"/>
</dbReference>
<accession>A0A382HWZ3</accession>
<dbReference type="SUPFAM" id="SSF55347">
    <property type="entry name" value="Glyceraldehyde-3-phosphate dehydrogenase-like, C-terminal domain"/>
    <property type="match status" value="1"/>
</dbReference>
<dbReference type="SUPFAM" id="SSF51735">
    <property type="entry name" value="NAD(P)-binding Rossmann-fold domains"/>
    <property type="match status" value="1"/>
</dbReference>
<feature type="domain" description="Gfo/Idh/MocA-like oxidoreductase N-terminal" evidence="2">
    <location>
        <begin position="13"/>
        <end position="132"/>
    </location>
</feature>
<dbReference type="EMBL" id="UINC01063696">
    <property type="protein sequence ID" value="SVB91602.1"/>
    <property type="molecule type" value="Genomic_DNA"/>
</dbReference>
<proteinExistence type="predicted"/>
<dbReference type="Gene3D" id="3.30.360.10">
    <property type="entry name" value="Dihydrodipicolinate Reductase, domain 2"/>
    <property type="match status" value="1"/>
</dbReference>
<evidence type="ECO:0000313" key="3">
    <source>
        <dbReference type="EMBL" id="SVB91602.1"/>
    </source>
</evidence>
<dbReference type="InterPro" id="IPR050463">
    <property type="entry name" value="Gfo/Idh/MocA_oxidrdct_glycsds"/>
</dbReference>
<dbReference type="GO" id="GO:0000166">
    <property type="term" value="F:nucleotide binding"/>
    <property type="evidence" value="ECO:0007669"/>
    <property type="project" value="InterPro"/>
</dbReference>
<keyword evidence="1" id="KW-0560">Oxidoreductase</keyword>
<dbReference type="PANTHER" id="PTHR43818">
    <property type="entry name" value="BCDNA.GH03377"/>
    <property type="match status" value="1"/>
</dbReference>
<organism evidence="3">
    <name type="scientific">marine metagenome</name>
    <dbReference type="NCBI Taxonomy" id="408172"/>
    <lineage>
        <taxon>unclassified sequences</taxon>
        <taxon>metagenomes</taxon>
        <taxon>ecological metagenomes</taxon>
    </lineage>
</organism>
<sequence length="348" mass="39038">MLQTKDKVLTNYRVGLIGCGGRQNTHVSTFRQVGNCEIVAVTDWNQNVADEFAEKHDIPVTYASADEMLQKMDLDIVTIVTRPKWMYGPVMEVMNSDVKGVLMEKPFGVNIEDSKAMLEAAEKSGKTLVVNHQYRFFELTERMRQILLLGQLGEVEYFRAVSAIKLHGQGTHMIDFVRYLYDDRPFGWALGNFTGKETFDAKQIGPDFDVGVVTFDDGIPLYVESGQGSMQAPYLGNGLNLYADAVCTKGRIWFGLSHGLRIWWPDGNYEEVHGSWPEISNPAQIRLVENMIDTMENGTENRCHASKAYATQEALCGLLESGLTHQRVSFPLDIAPDLMERVRVAIGA</sequence>
<dbReference type="Gene3D" id="3.40.50.720">
    <property type="entry name" value="NAD(P)-binding Rossmann-like Domain"/>
    <property type="match status" value="1"/>
</dbReference>
<reference evidence="3" key="1">
    <citation type="submission" date="2018-05" db="EMBL/GenBank/DDBJ databases">
        <authorList>
            <person name="Lanie J.A."/>
            <person name="Ng W.-L."/>
            <person name="Kazmierczak K.M."/>
            <person name="Andrzejewski T.M."/>
            <person name="Davidsen T.M."/>
            <person name="Wayne K.J."/>
            <person name="Tettelin H."/>
            <person name="Glass J.I."/>
            <person name="Rusch D."/>
            <person name="Podicherti R."/>
            <person name="Tsui H.-C.T."/>
            <person name="Winkler M.E."/>
        </authorList>
    </citation>
    <scope>NUCLEOTIDE SEQUENCE</scope>
</reference>
<dbReference type="AlphaFoldDB" id="A0A382HWZ3"/>
<name>A0A382HWZ3_9ZZZZ</name>
<dbReference type="InterPro" id="IPR036291">
    <property type="entry name" value="NAD(P)-bd_dom_sf"/>
</dbReference>
<protein>
    <recommendedName>
        <fullName evidence="2">Gfo/Idh/MocA-like oxidoreductase N-terminal domain-containing protein</fullName>
    </recommendedName>
</protein>
<dbReference type="GO" id="GO:0016491">
    <property type="term" value="F:oxidoreductase activity"/>
    <property type="evidence" value="ECO:0007669"/>
    <property type="project" value="UniProtKB-KW"/>
</dbReference>
<dbReference type="PANTHER" id="PTHR43818:SF11">
    <property type="entry name" value="BCDNA.GH03377"/>
    <property type="match status" value="1"/>
</dbReference>